<proteinExistence type="predicted"/>
<comment type="caution">
    <text evidence="4">The sequence shown here is derived from an EMBL/GenBank/DDBJ whole genome shotgun (WGS) entry which is preliminary data.</text>
</comment>
<dbReference type="EMBL" id="PDJF01000001">
    <property type="protein sequence ID" value="PFG27262.1"/>
    <property type="molecule type" value="Genomic_DNA"/>
</dbReference>
<feature type="region of interest" description="Disordered" evidence="1">
    <location>
        <begin position="220"/>
        <end position="267"/>
    </location>
</feature>
<evidence type="ECO:0000313" key="4">
    <source>
        <dbReference type="EMBL" id="PFG27262.1"/>
    </source>
</evidence>
<feature type="chain" id="PRO_5012202517" evidence="3">
    <location>
        <begin position="29"/>
        <end position="494"/>
    </location>
</feature>
<evidence type="ECO:0000256" key="3">
    <source>
        <dbReference type="SAM" id="SignalP"/>
    </source>
</evidence>
<dbReference type="AlphaFoldDB" id="A0A2A9DMR8"/>
<sequence length="494" mass="50716">MLTRLSARVGALISAFALTVITTTPAAAQSVTLNQGHVDAFNVTAPGGQLHLNLKEDVTGSHVEHEASDVLLEVGDNAWTEDTAQVDAIGTGSYFLPQTQQAGLLWPGWDTFGVADAGMDSITLNFTQVAGPGEVYVWQTASFGGAQAVTADGSIALRTGSQIVQSQPGHTHANWAFTQPGMYTMDVVAEGGGQRSNTARYTWQVGGASAYAAPAAPAQAPAAPAPAAPAKQKPAPAPSAAPAAKQAQGAGGASQSNQEKCTPALTPMVKGPQGWVAADSLRFGLGEAAKITLPEQVGPLKGQVWMIGSTQQAGVPWLGANTQHPSVLEHGTGEVTMRLKSVTGPGPMYVYTQGSLGQVVGEEWFTFDGSGARGEVRLPLNTHVHPSWLFGAEGTYQVNVEQSLKLKDGRTVTGAGTLTFVVGGAGNANDGHYDFGPAVDPNGQDHCAAPAAGSGKLADTGTTVFTVPGAIFGLGALIFGAAVLYVSRVVRRGL</sequence>
<name>A0A2A9DMR8_9CORY</name>
<gene>
    <name evidence="4" type="ORF">ATK06_0313</name>
</gene>
<keyword evidence="5" id="KW-1185">Reference proteome</keyword>
<feature type="compositionally biased region" description="Low complexity" evidence="1">
    <location>
        <begin position="228"/>
        <end position="248"/>
    </location>
</feature>
<keyword evidence="2" id="KW-1133">Transmembrane helix</keyword>
<dbReference type="NCBIfam" id="NF038134">
    <property type="entry name" value="choice_anch_M"/>
    <property type="match status" value="2"/>
</dbReference>
<dbReference type="STRING" id="1724.GCA_001044175_01594"/>
<keyword evidence="2" id="KW-0812">Transmembrane</keyword>
<keyword evidence="2" id="KW-0472">Membrane</keyword>
<dbReference type="OrthoDB" id="4424311at2"/>
<evidence type="ECO:0000256" key="1">
    <source>
        <dbReference type="SAM" id="MobiDB-lite"/>
    </source>
</evidence>
<dbReference type="RefSeq" id="WP_098388720.1">
    <property type="nucleotide sequence ID" value="NZ_LS483464.1"/>
</dbReference>
<feature type="signal peptide" evidence="3">
    <location>
        <begin position="1"/>
        <end position="28"/>
    </location>
</feature>
<keyword evidence="3" id="KW-0732">Signal</keyword>
<protein>
    <submittedName>
        <fullName evidence="4">Surface-anchored protein</fullName>
    </submittedName>
</protein>
<dbReference type="InterPro" id="IPR022435">
    <property type="entry name" value="Surface-anchored_actinobac"/>
</dbReference>
<evidence type="ECO:0000256" key="2">
    <source>
        <dbReference type="SAM" id="Phobius"/>
    </source>
</evidence>
<dbReference type="NCBIfam" id="TIGR03769">
    <property type="entry name" value="P_ac_wall_RPT"/>
    <property type="match status" value="2"/>
</dbReference>
<feature type="transmembrane region" description="Helical" evidence="2">
    <location>
        <begin position="465"/>
        <end position="486"/>
    </location>
</feature>
<dbReference type="Proteomes" id="UP000221653">
    <property type="component" value="Unassembled WGS sequence"/>
</dbReference>
<reference evidence="4 5" key="1">
    <citation type="submission" date="2017-10" db="EMBL/GenBank/DDBJ databases">
        <title>Sequencing the genomes of 1000 actinobacteria strains.</title>
        <authorList>
            <person name="Klenk H.-P."/>
        </authorList>
    </citation>
    <scope>NUCLEOTIDE SEQUENCE [LARGE SCALE GENOMIC DNA]</scope>
    <source>
        <strain evidence="4 5">DSM 20688</strain>
    </source>
</reference>
<organism evidence="4 5">
    <name type="scientific">Corynebacterium renale</name>
    <dbReference type="NCBI Taxonomy" id="1724"/>
    <lineage>
        <taxon>Bacteria</taxon>
        <taxon>Bacillati</taxon>
        <taxon>Actinomycetota</taxon>
        <taxon>Actinomycetes</taxon>
        <taxon>Mycobacteriales</taxon>
        <taxon>Corynebacteriaceae</taxon>
        <taxon>Corynebacterium</taxon>
    </lineage>
</organism>
<evidence type="ECO:0000313" key="5">
    <source>
        <dbReference type="Proteomes" id="UP000221653"/>
    </source>
</evidence>
<accession>A0A2A9DMR8</accession>